<keyword evidence="1" id="KW-0472">Membrane</keyword>
<proteinExistence type="predicted"/>
<dbReference type="EMBL" id="CP148074">
    <property type="protein sequence ID" value="WXL27747.1"/>
    <property type="molecule type" value="Genomic_DNA"/>
</dbReference>
<feature type="transmembrane region" description="Helical" evidence="1">
    <location>
        <begin position="12"/>
        <end position="37"/>
    </location>
</feature>
<evidence type="ECO:0000313" key="3">
    <source>
        <dbReference type="Proteomes" id="UP001476583"/>
    </source>
</evidence>
<keyword evidence="3" id="KW-1185">Reference proteome</keyword>
<evidence type="ECO:0000313" key="2">
    <source>
        <dbReference type="EMBL" id="WXL27747.1"/>
    </source>
</evidence>
<keyword evidence="1" id="KW-0812">Transmembrane</keyword>
<feature type="transmembrane region" description="Helical" evidence="1">
    <location>
        <begin position="83"/>
        <end position="105"/>
    </location>
</feature>
<name>A0ABZ2RNB2_ECTME</name>
<protein>
    <recommendedName>
        <fullName evidence="4">Transmembrane protein</fullName>
    </recommendedName>
</protein>
<organism evidence="2 3">
    <name type="scientific">Ectopseudomonas mendocina</name>
    <name type="common">Pseudomonas mendocina</name>
    <dbReference type="NCBI Taxonomy" id="300"/>
    <lineage>
        <taxon>Bacteria</taxon>
        <taxon>Pseudomonadati</taxon>
        <taxon>Pseudomonadota</taxon>
        <taxon>Gammaproteobacteria</taxon>
        <taxon>Pseudomonadales</taxon>
        <taxon>Pseudomonadaceae</taxon>
        <taxon>Ectopseudomonas</taxon>
    </lineage>
</organism>
<accession>A0ABZ2RNB2</accession>
<feature type="transmembrane region" description="Helical" evidence="1">
    <location>
        <begin position="49"/>
        <end position="71"/>
    </location>
</feature>
<sequence length="129" mass="13932">MRSNTMPEPTSAAAGGIALYKLGVLGLLVALAAAIVVMAMTVPKTVREFTVALISTLMFSLGGGAGVIRWYELQHWANDQFGLIALLGLVFVCGLPGWVVVRAWFVYAEKRRTASLVEILRELKRAIGI</sequence>
<reference evidence="2 3" key="1">
    <citation type="submission" date="2024-03" db="EMBL/GenBank/DDBJ databases">
        <title>Complete genome of BD2.</title>
        <authorList>
            <person name="Cao G."/>
        </authorList>
    </citation>
    <scope>NUCLEOTIDE SEQUENCE [LARGE SCALE GENOMIC DNA]</scope>
    <source>
        <strain evidence="2 3">BD2</strain>
    </source>
</reference>
<evidence type="ECO:0008006" key="4">
    <source>
        <dbReference type="Google" id="ProtNLM"/>
    </source>
</evidence>
<keyword evidence="1" id="KW-1133">Transmembrane helix</keyword>
<gene>
    <name evidence="2" type="ORF">WG219_09970</name>
</gene>
<evidence type="ECO:0000256" key="1">
    <source>
        <dbReference type="SAM" id="Phobius"/>
    </source>
</evidence>
<dbReference type="Proteomes" id="UP001476583">
    <property type="component" value="Chromosome"/>
</dbReference>